<evidence type="ECO:0000256" key="1">
    <source>
        <dbReference type="ARBA" id="ARBA00006153"/>
    </source>
</evidence>
<dbReference type="InterPro" id="IPR010158">
    <property type="entry name" value="Amidase_Cbmase"/>
</dbReference>
<gene>
    <name evidence="5" type="ORF">HLI_15800</name>
</gene>
<dbReference type="PANTHER" id="PTHR32494:SF5">
    <property type="entry name" value="ALLANTOATE AMIDOHYDROLASE"/>
    <property type="match status" value="1"/>
</dbReference>
<proteinExistence type="inferred from homology"/>
<feature type="binding site" evidence="3">
    <location>
        <position position="80"/>
    </location>
    <ligand>
        <name>Zn(2+)</name>
        <dbReference type="ChEBI" id="CHEBI:29105"/>
        <label>1</label>
    </ligand>
</feature>
<dbReference type="InterPro" id="IPR011650">
    <property type="entry name" value="Peptidase_M20_dimer"/>
</dbReference>
<evidence type="ECO:0000256" key="3">
    <source>
        <dbReference type="PIRSR" id="PIRSR001235-1"/>
    </source>
</evidence>
<dbReference type="PIRSF" id="PIRSF001235">
    <property type="entry name" value="Amidase_carbamoylase"/>
    <property type="match status" value="1"/>
</dbReference>
<evidence type="ECO:0000259" key="4">
    <source>
        <dbReference type="Pfam" id="PF07687"/>
    </source>
</evidence>
<dbReference type="PANTHER" id="PTHR32494">
    <property type="entry name" value="ALLANTOATE DEIMINASE-RELATED"/>
    <property type="match status" value="1"/>
</dbReference>
<feature type="binding site" evidence="3">
    <location>
        <position position="187"/>
    </location>
    <ligand>
        <name>Zn(2+)</name>
        <dbReference type="ChEBI" id="CHEBI:29105"/>
        <label>1</label>
    </ligand>
</feature>
<sequence length="414" mass="46630">MGMKVERLKRRFDEMAQIGATERGGVHRLALSDLDREARDLWTHWSEEAGFKVRVDDFGNMFARLEGNFPEKKPIVLGSHLDSVPKGGKFDGTLGVLVGFEIIESLQEKAEDLSCPLEVAVFTNEEGARFPTPMLGSGAITGVFSKQHVYDMQDDDGKRFEDELKRIGYQGEEKNRLKEVEAFIELHIEQGPLLEAREKPVGVVKGIQGLSWHRVQFIGESDHAGTTPLEHRKDPLLSAVKAISRINNWIHRLEDETLVTFGKFDTLPGSINVIPSEAVFSLDIRHPDHSVLLDRVETVKHLIREVALEDDTQSLCEDLSFMPPVAFDESLIDTLRESCRANEIDYLEMFSGAGHDAMYIDRLGKTVMIFTPSQAGKSHCEEEETDWEDIEKALRVMHDNVARLALTHQPAADE</sequence>
<accession>A0A410MFQ9</accession>
<keyword evidence="3" id="KW-0479">Metal-binding</keyword>
<feature type="domain" description="Peptidase M20 dimerisation" evidence="4">
    <location>
        <begin position="207"/>
        <end position="310"/>
    </location>
</feature>
<dbReference type="SUPFAM" id="SSF53187">
    <property type="entry name" value="Zn-dependent exopeptidases"/>
    <property type="match status" value="1"/>
</dbReference>
<dbReference type="CDD" id="cd03884">
    <property type="entry name" value="M20_bAS"/>
    <property type="match status" value="1"/>
</dbReference>
<feature type="binding site" evidence="3">
    <location>
        <position position="91"/>
    </location>
    <ligand>
        <name>Zn(2+)</name>
        <dbReference type="ChEBI" id="CHEBI:29105"/>
        <label>2</label>
    </ligand>
</feature>
<feature type="binding site" evidence="3">
    <location>
        <position position="126"/>
    </location>
    <ligand>
        <name>Zn(2+)</name>
        <dbReference type="ChEBI" id="CHEBI:29105"/>
        <label>2</label>
    </ligand>
</feature>
<comment type="cofactor">
    <cofactor evidence="3">
        <name>Zn(2+)</name>
        <dbReference type="ChEBI" id="CHEBI:29105"/>
    </cofactor>
    <text evidence="3">Binds 2 Zn(2+) ions per subunit.</text>
</comment>
<dbReference type="KEGG" id="hli:HLI_15800"/>
<dbReference type="NCBIfam" id="TIGR01879">
    <property type="entry name" value="hydantase"/>
    <property type="match status" value="1"/>
</dbReference>
<dbReference type="GO" id="GO:0046872">
    <property type="term" value="F:metal ion binding"/>
    <property type="evidence" value="ECO:0007669"/>
    <property type="project" value="UniProtKB-KW"/>
</dbReference>
<dbReference type="GO" id="GO:0016813">
    <property type="term" value="F:hydrolase activity, acting on carbon-nitrogen (but not peptide) bonds, in linear amidines"/>
    <property type="evidence" value="ECO:0007669"/>
    <property type="project" value="InterPro"/>
</dbReference>
<dbReference type="EMBL" id="CP026118">
    <property type="protein sequence ID" value="QAS53559.1"/>
    <property type="molecule type" value="Genomic_DNA"/>
</dbReference>
<dbReference type="Gene3D" id="3.30.70.360">
    <property type="match status" value="1"/>
</dbReference>
<dbReference type="Proteomes" id="UP000287756">
    <property type="component" value="Chromosome"/>
</dbReference>
<protein>
    <submittedName>
        <fullName evidence="5">Zn-dependent hydrolase</fullName>
    </submittedName>
</protein>
<dbReference type="Pfam" id="PF01546">
    <property type="entry name" value="Peptidase_M20"/>
    <property type="match status" value="1"/>
</dbReference>
<feature type="binding site" evidence="3">
    <location>
        <position position="379"/>
    </location>
    <ligand>
        <name>Zn(2+)</name>
        <dbReference type="ChEBI" id="CHEBI:29105"/>
        <label>2</label>
    </ligand>
</feature>
<dbReference type="NCBIfam" id="NF006771">
    <property type="entry name" value="PRK09290.1-5"/>
    <property type="match status" value="1"/>
</dbReference>
<organism evidence="5 6">
    <name type="scientific">Halobacillus litoralis</name>
    <dbReference type="NCBI Taxonomy" id="45668"/>
    <lineage>
        <taxon>Bacteria</taxon>
        <taxon>Bacillati</taxon>
        <taxon>Bacillota</taxon>
        <taxon>Bacilli</taxon>
        <taxon>Bacillales</taxon>
        <taxon>Bacillaceae</taxon>
        <taxon>Halobacillus</taxon>
    </lineage>
</organism>
<dbReference type="SUPFAM" id="SSF55031">
    <property type="entry name" value="Bacterial exopeptidase dimerisation domain"/>
    <property type="match status" value="1"/>
</dbReference>
<name>A0A410MFQ9_9BACI</name>
<dbReference type="Gene3D" id="3.40.630.10">
    <property type="entry name" value="Zn peptidases"/>
    <property type="match status" value="1"/>
</dbReference>
<dbReference type="InterPro" id="IPR036264">
    <property type="entry name" value="Bact_exopeptidase_dim_dom"/>
</dbReference>
<dbReference type="InterPro" id="IPR002933">
    <property type="entry name" value="Peptidase_M20"/>
</dbReference>
<dbReference type="AlphaFoldDB" id="A0A410MFQ9"/>
<evidence type="ECO:0000313" key="5">
    <source>
        <dbReference type="EMBL" id="QAS53559.1"/>
    </source>
</evidence>
<dbReference type="OrthoDB" id="9808195at2"/>
<keyword evidence="2 5" id="KW-0378">Hydrolase</keyword>
<evidence type="ECO:0000313" key="6">
    <source>
        <dbReference type="Proteomes" id="UP000287756"/>
    </source>
</evidence>
<feature type="binding site" evidence="3">
    <location>
        <position position="91"/>
    </location>
    <ligand>
        <name>Zn(2+)</name>
        <dbReference type="ChEBI" id="CHEBI:29105"/>
        <label>1</label>
    </ligand>
</feature>
<dbReference type="Pfam" id="PF07687">
    <property type="entry name" value="M20_dimer"/>
    <property type="match status" value="1"/>
</dbReference>
<comment type="similarity">
    <text evidence="1">Belongs to the peptidase M20 family.</text>
</comment>
<evidence type="ECO:0000256" key="2">
    <source>
        <dbReference type="ARBA" id="ARBA00022801"/>
    </source>
</evidence>
<reference evidence="5 6" key="1">
    <citation type="submission" date="2018-01" db="EMBL/GenBank/DDBJ databases">
        <title>The whole genome sequencing and assembly of Halobacillus litoralis ERB031 strain.</title>
        <authorList>
            <person name="Lee S.-J."/>
            <person name="Park M.-K."/>
            <person name="Kim J.-Y."/>
            <person name="Lee Y.-J."/>
            <person name="Yi H."/>
            <person name="Bahn Y.-S."/>
            <person name="Kim J.F."/>
            <person name="Lee D.-W."/>
        </authorList>
    </citation>
    <scope>NUCLEOTIDE SEQUENCE [LARGE SCALE GENOMIC DNA]</scope>
    <source>
        <strain evidence="5 6">ERB 031</strain>
    </source>
</reference>
<keyword evidence="3" id="KW-0862">Zinc</keyword>